<protein>
    <submittedName>
        <fullName evidence="2">Uncharacterized protein</fullName>
    </submittedName>
</protein>
<organism evidence="2">
    <name type="scientific">Pseudictyota dubia</name>
    <dbReference type="NCBI Taxonomy" id="2749911"/>
    <lineage>
        <taxon>Eukaryota</taxon>
        <taxon>Sar</taxon>
        <taxon>Stramenopiles</taxon>
        <taxon>Ochrophyta</taxon>
        <taxon>Bacillariophyta</taxon>
        <taxon>Mediophyceae</taxon>
        <taxon>Biddulphiophycidae</taxon>
        <taxon>Eupodiscales</taxon>
        <taxon>Odontellaceae</taxon>
        <taxon>Pseudictyota</taxon>
    </lineage>
</organism>
<gene>
    <name evidence="2" type="ORF">TDUB1175_LOCUS7741</name>
</gene>
<accession>A0A7R9VVC0</accession>
<dbReference type="EMBL" id="HBED01015590">
    <property type="protein sequence ID" value="CAD8306112.1"/>
    <property type="molecule type" value="Transcribed_RNA"/>
</dbReference>
<name>A0A7R9VVC0_9STRA</name>
<reference evidence="2" key="1">
    <citation type="submission" date="2021-01" db="EMBL/GenBank/DDBJ databases">
        <authorList>
            <person name="Corre E."/>
            <person name="Pelletier E."/>
            <person name="Niang G."/>
            <person name="Scheremetjew M."/>
            <person name="Finn R."/>
            <person name="Kale V."/>
            <person name="Holt S."/>
            <person name="Cochrane G."/>
            <person name="Meng A."/>
            <person name="Brown T."/>
            <person name="Cohen L."/>
        </authorList>
    </citation>
    <scope>NUCLEOTIDE SEQUENCE</scope>
    <source>
        <strain evidence="2">CCMP147</strain>
    </source>
</reference>
<evidence type="ECO:0000256" key="1">
    <source>
        <dbReference type="SAM" id="MobiDB-lite"/>
    </source>
</evidence>
<feature type="region of interest" description="Disordered" evidence="1">
    <location>
        <begin position="24"/>
        <end position="43"/>
    </location>
</feature>
<evidence type="ECO:0000313" key="2">
    <source>
        <dbReference type="EMBL" id="CAD8306112.1"/>
    </source>
</evidence>
<sequence>MLVCRNCHESKLRLSMHASVTIESNSSSAESRVESSETSGGESTAVLWGSDFGSIFLVLLRKIESILQPRLFFTISNSTGAQLMVTPRALDAASLRHFEEAGSLPDTAGW</sequence>
<proteinExistence type="predicted"/>
<dbReference type="AlphaFoldDB" id="A0A7R9VVC0"/>